<feature type="region of interest" description="Disordered" evidence="1">
    <location>
        <begin position="1604"/>
        <end position="1672"/>
    </location>
</feature>
<name>A0A4E9E780_GIBZA</name>
<feature type="region of interest" description="Disordered" evidence="1">
    <location>
        <begin position="661"/>
        <end position="748"/>
    </location>
</feature>
<feature type="transmembrane region" description="Helical" evidence="2">
    <location>
        <begin position="390"/>
        <end position="411"/>
    </location>
</feature>
<feature type="region of interest" description="Disordered" evidence="1">
    <location>
        <begin position="1948"/>
        <end position="1970"/>
    </location>
</feature>
<keyword evidence="2" id="KW-0812">Transmembrane</keyword>
<feature type="compositionally biased region" description="Acidic residues" evidence="1">
    <location>
        <begin position="1421"/>
        <end position="1436"/>
    </location>
</feature>
<protein>
    <submittedName>
        <fullName evidence="3">Uncharacterized protein</fullName>
    </submittedName>
</protein>
<reference evidence="3" key="1">
    <citation type="submission" date="2019-04" db="EMBL/GenBank/DDBJ databases">
        <authorList>
            <person name="Melise S."/>
            <person name="Noan J."/>
            <person name="Okalmin O."/>
        </authorList>
    </citation>
    <scope>NUCLEOTIDE SEQUENCE</scope>
    <source>
        <strain evidence="3">FN9</strain>
    </source>
</reference>
<feature type="transmembrane region" description="Helical" evidence="2">
    <location>
        <begin position="148"/>
        <end position="168"/>
    </location>
</feature>
<feature type="compositionally biased region" description="Polar residues" evidence="1">
    <location>
        <begin position="630"/>
        <end position="643"/>
    </location>
</feature>
<evidence type="ECO:0000313" key="3">
    <source>
        <dbReference type="EMBL" id="VIO55975.1"/>
    </source>
</evidence>
<keyword evidence="2" id="KW-1133">Transmembrane helix</keyword>
<feature type="compositionally biased region" description="Low complexity" evidence="1">
    <location>
        <begin position="595"/>
        <end position="629"/>
    </location>
</feature>
<feature type="compositionally biased region" description="Low complexity" evidence="1">
    <location>
        <begin position="1821"/>
        <end position="1832"/>
    </location>
</feature>
<feature type="non-terminal residue" evidence="3">
    <location>
        <position position="1"/>
    </location>
</feature>
<dbReference type="EMBL" id="CAAKMV010000122">
    <property type="protein sequence ID" value="VIO55975.1"/>
    <property type="molecule type" value="Genomic_DNA"/>
</dbReference>
<feature type="transmembrane region" description="Helical" evidence="2">
    <location>
        <begin position="116"/>
        <end position="136"/>
    </location>
</feature>
<feature type="region of interest" description="Disordered" evidence="1">
    <location>
        <begin position="1813"/>
        <end position="1838"/>
    </location>
</feature>
<keyword evidence="2" id="KW-0472">Membrane</keyword>
<feature type="transmembrane region" description="Helical" evidence="2">
    <location>
        <begin position="319"/>
        <end position="343"/>
    </location>
</feature>
<proteinExistence type="predicted"/>
<feature type="region of interest" description="Disordered" evidence="1">
    <location>
        <begin position="1552"/>
        <end position="1589"/>
    </location>
</feature>
<feature type="compositionally biased region" description="Low complexity" evidence="1">
    <location>
        <begin position="1649"/>
        <end position="1672"/>
    </location>
</feature>
<feature type="compositionally biased region" description="Basic and acidic residues" evidence="1">
    <location>
        <begin position="1562"/>
        <end position="1578"/>
    </location>
</feature>
<evidence type="ECO:0000256" key="1">
    <source>
        <dbReference type="SAM" id="MobiDB-lite"/>
    </source>
</evidence>
<accession>A0A4E9E780</accession>
<feature type="region of interest" description="Disordered" evidence="1">
    <location>
        <begin position="1356"/>
        <end position="1436"/>
    </location>
</feature>
<evidence type="ECO:0000256" key="2">
    <source>
        <dbReference type="SAM" id="Phobius"/>
    </source>
</evidence>
<feature type="region of interest" description="Disordered" evidence="1">
    <location>
        <begin position="564"/>
        <end position="646"/>
    </location>
</feature>
<feature type="region of interest" description="Disordered" evidence="1">
    <location>
        <begin position="1125"/>
        <end position="1151"/>
    </location>
</feature>
<feature type="transmembrane region" description="Helical" evidence="2">
    <location>
        <begin position="217"/>
        <end position="240"/>
    </location>
</feature>
<feature type="compositionally biased region" description="Basic and acidic residues" evidence="1">
    <location>
        <begin position="1408"/>
        <end position="1420"/>
    </location>
</feature>
<feature type="transmembrane region" description="Helical" evidence="2">
    <location>
        <begin position="183"/>
        <end position="205"/>
    </location>
</feature>
<sequence>VPFSFRSAIPLPVDRLVSSAHQAWSRRLSLAICYVGSRRNITIFPIPPNHDTSGATKQTPTRVGSNKASLTQDYPLKLDIRCKCNSTSLPLPLKWPCPPVKDFGDIPHCCIAFHSLFPFPLSALILFSSHILLKYCRSGILVDPRTHSFLSFLFSPFLFSLLSFPTLVSNTNVVFMTDSTRQALIAAFTFGLVAYAGTASIFFLNKRTSKITRDAPRLALIAFLISSALWAQLQFGAFLLNTDSTSSCQVMIVFASTFDQFARVCMQQSLLWTFSAFSLVSLTEVGVMQGLVVLRLILGGIFVGFQRPQLETVCVTMTAVLPVGITVSVTDTAFMAFLLIRVISRGAYSDNQKGAITSNQSRAVAVIVLGFIIWTGTSAPLMLSIGPMPIVLRTTVPAVGLLILIGLLTFFHHRLFRDISKPVQTLDVPDFDASRGFDTRQMYTTEIQGGADYRDDFAATTRGDFTGMSKPLPVATESERLPNISMPAAGQANVGMGGVPVLGQLFPLPKSQEPPFSTEPIEVHRAIPEQTMVNRWSSGSSLDERAMWENGDNQVAPRLENFSATTKPSAEPEVAVTTSAFLSPGMEGVRRRSPRQSPQQSPQQSPRQSPRRLPLPSPALSLFPRSPRSVSTPMKAQAQTPVKTTEDGIVNFSLPVKAQSLHPQSAKLQPPKSAPLAAIPRSNAKEILSKREDSARTLSVVHRPRPIPRKSNIDRALFPTGGSPSLQNHKRSQSLGADRSKQPLDTPADIDYDLSRLNEFANVLAANVPTQSETTNQRNTRRRSRSMGSLPIQAADFVPMPPMPELSEAKPKMDHGDAPVTFLRTPESLNSAKTSTQSPESVQTTVIKMPAVPRSPTSPYWKQELATRYGRRSSPILPIEDLSALTPSTVRDDDMTMDMADVRSPAMQVHLQRALTVTVTPKSQQRSRLGVADTTLPFREESQQSPLPSADANVGVGSELRRAEELEAKVGDVRPTFSARGYSTRPRRSVPPAPLVLRRLDNMYVEPSPVETDDSVSVEGVLQNDSVSPHASYQITENDRLALLTNLELELNQQEHQWQTIRHTMLARDSLSTVGSPPSRDSRYGSARQSQSIARGSRLVQRGELDADYDLLALFPQTDLKASAKRMPSSTYPRFTAPLGTPTPPDTDEESEYDEDELEALIGQTESTPAKEAALLWRPTMSVEGLAANITTLSLWTPASRPVGSFVPKEIPGESKRGPVRKNLKPLVIESSRLWEKSESKPTSSDNGLWQPTSQAKTQVLDVETQQQQAKPTRNPPRRIRRVTLLPDILESPKPLPNKRGTLGIFQFPWGDRSDSATVNPWPLSTMSVSEMIYQAGALDAGTSMGMQSNVSQFDMDDYEQDDGDYYDDSSETYDSDDEDMFERVEPASVAQPTDKWLQDAPQGKMHASHEDEMEARSESEYDDEIDSDSGSDSEAEPMFLKHFKSLEHEPLTEMHSSGNVSDDKANQRTSLRTQAEHDIEQTGDWGVKADTSAVTPTTTPTMTPTDFDLREEDEEKTRIRVPDRRQPQQIASISMPVPQKARCLLMDVDQASPGAPIRPTDSPHADEETCTDRESKSRGAPSAGHPSAPVLLSRFLERSIPISKPDVGVGADADTVSPSPLKPNPLVICKSETPTGRERTLVNTLGYPEPSSSSLPPSQFSSPQQATTSTPEYSMALWTPSTPVTRSNYGLLQPDTATWNSYLPTGEAARLVPAKADMPSIKSNSLWTAPAKKAEYNNFGLWGTKQPLPGMWTHSPVNTKISYGLPQPDAETWATYLIVQDDASRVKPREAEPASVYSTSLWAPTKAAIPETPSEDGLWSGSSSAASVSGSEPSTLSDKSMEVVNFGLWEPLPAVVEDEEPAGLFSLSHRRTNYRTTKMAPAAQGMERAPRRALEAFPDFGFTHLWNMAPLWDSKANTATIKLQREIDSLILEGLFSLNHRRNTFRTTSASPAALDTRPKQRISQQSLPQLTSDSLWSVHTARKDVGQVNWLSLSTIRPRATSVASSFSDNDSIMSVPALTRTSSIKSERSRPAATPTEWLAALDEAIKLGSGKTLEIDTGDSYQLWSKPDADVDEPVIASDELWKPMNNRFLELTPTKSEFDQIHSESGTSQRGRTQKARPPMPMYPGSSSSAFLPGASETPRDFSTQALWAQSQSEAKEDGSWMNRSMRKGLSFVQLW</sequence>
<feature type="region of interest" description="Disordered" evidence="1">
    <location>
        <begin position="1069"/>
        <end position="1096"/>
    </location>
</feature>
<gene>
    <name evidence="3" type="ORF">FUG_LOCUS187958</name>
</gene>
<organism evidence="3">
    <name type="scientific">Gibberella zeae</name>
    <name type="common">Wheat head blight fungus</name>
    <name type="synonym">Fusarium graminearum</name>
    <dbReference type="NCBI Taxonomy" id="5518"/>
    <lineage>
        <taxon>Eukaryota</taxon>
        <taxon>Fungi</taxon>
        <taxon>Dikarya</taxon>
        <taxon>Ascomycota</taxon>
        <taxon>Pezizomycotina</taxon>
        <taxon>Sordariomycetes</taxon>
        <taxon>Hypocreomycetidae</taxon>
        <taxon>Hypocreales</taxon>
        <taxon>Nectriaceae</taxon>
        <taxon>Fusarium</taxon>
    </lineage>
</organism>
<feature type="transmembrane region" description="Helical" evidence="2">
    <location>
        <begin position="276"/>
        <end position="298"/>
    </location>
</feature>
<feature type="compositionally biased region" description="Acidic residues" evidence="1">
    <location>
        <begin position="1356"/>
        <end position="1381"/>
    </location>
</feature>
<feature type="region of interest" description="Disordered" evidence="1">
    <location>
        <begin position="2102"/>
        <end position="2146"/>
    </location>
</feature>
<feature type="transmembrane region" description="Helical" evidence="2">
    <location>
        <begin position="363"/>
        <end position="383"/>
    </location>
</feature>
<feature type="compositionally biased region" description="Basic and acidic residues" evidence="1">
    <location>
        <begin position="683"/>
        <end position="695"/>
    </location>
</feature>